<sequence length="205" mass="22221">MSSSKKSFGNSRRGGPEPINPQLPVLDVAPLNSVPYISPTSTSNMDSSPRENENGAKAEDGPCLVYLPSHSPKELDDLLSASSSGIAVTGTAATGQIGPIIGRHDIFEDEDFYLFRVLLTGVANDEFSWNVDPDGKVLMKGVTYTGEKTVVKHSMVFKMLTQNLCLPGHFAVSFYLPGPVDNTKLSGHYKDGIFEGMVKKQKKKK</sequence>
<organism evidence="1 2">
    <name type="scientific">Melastoma candidum</name>
    <dbReference type="NCBI Taxonomy" id="119954"/>
    <lineage>
        <taxon>Eukaryota</taxon>
        <taxon>Viridiplantae</taxon>
        <taxon>Streptophyta</taxon>
        <taxon>Embryophyta</taxon>
        <taxon>Tracheophyta</taxon>
        <taxon>Spermatophyta</taxon>
        <taxon>Magnoliopsida</taxon>
        <taxon>eudicotyledons</taxon>
        <taxon>Gunneridae</taxon>
        <taxon>Pentapetalae</taxon>
        <taxon>rosids</taxon>
        <taxon>malvids</taxon>
        <taxon>Myrtales</taxon>
        <taxon>Melastomataceae</taxon>
        <taxon>Melastomatoideae</taxon>
        <taxon>Melastomateae</taxon>
        <taxon>Melastoma</taxon>
    </lineage>
</organism>
<evidence type="ECO:0000313" key="2">
    <source>
        <dbReference type="Proteomes" id="UP001057402"/>
    </source>
</evidence>
<name>A0ACB9P4F2_9MYRT</name>
<proteinExistence type="predicted"/>
<keyword evidence="2" id="KW-1185">Reference proteome</keyword>
<dbReference type="Proteomes" id="UP001057402">
    <property type="component" value="Chromosome 7"/>
</dbReference>
<accession>A0ACB9P4F2</accession>
<gene>
    <name evidence="1" type="ORF">MLD38_027754</name>
</gene>
<comment type="caution">
    <text evidence="1">The sequence shown here is derived from an EMBL/GenBank/DDBJ whole genome shotgun (WGS) entry which is preliminary data.</text>
</comment>
<dbReference type="EMBL" id="CM042886">
    <property type="protein sequence ID" value="KAI4343226.1"/>
    <property type="molecule type" value="Genomic_DNA"/>
</dbReference>
<protein>
    <submittedName>
        <fullName evidence="1">Uncharacterized protein</fullName>
    </submittedName>
</protein>
<evidence type="ECO:0000313" key="1">
    <source>
        <dbReference type="EMBL" id="KAI4343226.1"/>
    </source>
</evidence>
<reference evidence="2" key="1">
    <citation type="journal article" date="2023" name="Front. Plant Sci.">
        <title>Chromosomal-level genome assembly of Melastoma candidum provides insights into trichome evolution.</title>
        <authorList>
            <person name="Zhong Y."/>
            <person name="Wu W."/>
            <person name="Sun C."/>
            <person name="Zou P."/>
            <person name="Liu Y."/>
            <person name="Dai S."/>
            <person name="Zhou R."/>
        </authorList>
    </citation>
    <scope>NUCLEOTIDE SEQUENCE [LARGE SCALE GENOMIC DNA]</scope>
</reference>